<evidence type="ECO:0000313" key="2">
    <source>
        <dbReference type="EMBL" id="KAJ1185827.1"/>
    </source>
</evidence>
<feature type="compositionally biased region" description="Polar residues" evidence="1">
    <location>
        <begin position="85"/>
        <end position="95"/>
    </location>
</feature>
<accession>A0AAV7U9S1</accession>
<comment type="caution">
    <text evidence="2">The sequence shown here is derived from an EMBL/GenBank/DDBJ whole genome shotgun (WGS) entry which is preliminary data.</text>
</comment>
<feature type="compositionally biased region" description="Low complexity" evidence="1">
    <location>
        <begin position="50"/>
        <end position="70"/>
    </location>
</feature>
<dbReference type="EMBL" id="JANPWB010000005">
    <property type="protein sequence ID" value="KAJ1185827.1"/>
    <property type="molecule type" value="Genomic_DNA"/>
</dbReference>
<feature type="region of interest" description="Disordered" evidence="1">
    <location>
        <begin position="32"/>
        <end position="102"/>
    </location>
</feature>
<organism evidence="2 3">
    <name type="scientific">Pleurodeles waltl</name>
    <name type="common">Iberian ribbed newt</name>
    <dbReference type="NCBI Taxonomy" id="8319"/>
    <lineage>
        <taxon>Eukaryota</taxon>
        <taxon>Metazoa</taxon>
        <taxon>Chordata</taxon>
        <taxon>Craniata</taxon>
        <taxon>Vertebrata</taxon>
        <taxon>Euteleostomi</taxon>
        <taxon>Amphibia</taxon>
        <taxon>Batrachia</taxon>
        <taxon>Caudata</taxon>
        <taxon>Salamandroidea</taxon>
        <taxon>Salamandridae</taxon>
        <taxon>Pleurodelinae</taxon>
        <taxon>Pleurodeles</taxon>
    </lineage>
</organism>
<evidence type="ECO:0000256" key="1">
    <source>
        <dbReference type="SAM" id="MobiDB-lite"/>
    </source>
</evidence>
<dbReference type="Proteomes" id="UP001066276">
    <property type="component" value="Chromosome 3_1"/>
</dbReference>
<protein>
    <submittedName>
        <fullName evidence="2">Uncharacterized protein</fullName>
    </submittedName>
</protein>
<reference evidence="2" key="1">
    <citation type="journal article" date="2022" name="bioRxiv">
        <title>Sequencing and chromosome-scale assembly of the giantPleurodeles waltlgenome.</title>
        <authorList>
            <person name="Brown T."/>
            <person name="Elewa A."/>
            <person name="Iarovenko S."/>
            <person name="Subramanian E."/>
            <person name="Araus A.J."/>
            <person name="Petzold A."/>
            <person name="Susuki M."/>
            <person name="Suzuki K.-i.T."/>
            <person name="Hayashi T."/>
            <person name="Toyoda A."/>
            <person name="Oliveira C."/>
            <person name="Osipova E."/>
            <person name="Leigh N.D."/>
            <person name="Simon A."/>
            <person name="Yun M.H."/>
        </authorList>
    </citation>
    <scope>NUCLEOTIDE SEQUENCE</scope>
    <source>
        <strain evidence="2">20211129_DDA</strain>
        <tissue evidence="2">Liver</tissue>
    </source>
</reference>
<sequence length="181" mass="18762">MPATPVIEARRLHLLPCCFIYLGPTLRPLRRCGTPTRESPPAPDAVTCQATPGPSSSSRAAGPLPAGRAPTLESLAARGPPSRQLRGSLTSTGATQPHPDQAPQFCGVLLSSPALQLRDAPGLGADFAGLFVGPSGAPNLCVHHFRLRGHGPHLLISSLILGDVFCSSSSLNYSSIKPGYG</sequence>
<evidence type="ECO:0000313" key="3">
    <source>
        <dbReference type="Proteomes" id="UP001066276"/>
    </source>
</evidence>
<gene>
    <name evidence="2" type="ORF">NDU88_002614</name>
</gene>
<keyword evidence="3" id="KW-1185">Reference proteome</keyword>
<dbReference type="AlphaFoldDB" id="A0AAV7U9S1"/>
<proteinExistence type="predicted"/>
<name>A0AAV7U9S1_PLEWA</name>